<keyword evidence="2" id="KW-1185">Reference proteome</keyword>
<dbReference type="EMBL" id="JAWLJK010000001">
    <property type="protein sequence ID" value="MDV6162504.1"/>
    <property type="molecule type" value="Genomic_DNA"/>
</dbReference>
<dbReference type="Proteomes" id="UP001185704">
    <property type="component" value="Unassembled WGS sequence"/>
</dbReference>
<gene>
    <name evidence="1" type="ORF">R3O81_00190</name>
</gene>
<name>A0ABU4A2C9_9BACE</name>
<dbReference type="RefSeq" id="WP_230325957.1">
    <property type="nucleotide sequence ID" value="NZ_CP192717.1"/>
</dbReference>
<evidence type="ECO:0000313" key="2">
    <source>
        <dbReference type="Proteomes" id="UP001185704"/>
    </source>
</evidence>
<organism evidence="1 2">
    <name type="scientific">Bacteroides hominis</name>
    <dbReference type="NCBI Taxonomy" id="2763023"/>
    <lineage>
        <taxon>Bacteria</taxon>
        <taxon>Pseudomonadati</taxon>
        <taxon>Bacteroidota</taxon>
        <taxon>Bacteroidia</taxon>
        <taxon>Bacteroidales</taxon>
        <taxon>Bacteroidaceae</taxon>
        <taxon>Bacteroides</taxon>
    </lineage>
</organism>
<proteinExistence type="predicted"/>
<protein>
    <submittedName>
        <fullName evidence="1">Uncharacterized protein</fullName>
    </submittedName>
</protein>
<comment type="caution">
    <text evidence="1">The sequence shown here is derived from an EMBL/GenBank/DDBJ whole genome shotgun (WGS) entry which is preliminary data.</text>
</comment>
<reference evidence="1" key="1">
    <citation type="submission" date="2023-09" db="EMBL/GenBank/DDBJ databases">
        <title>Upregulation of the cfiA carbapenemase gene in a Bacteroides hominis strain by the novel integrative and conjugative element Tn7563.</title>
        <authorList>
            <person name="Stubhaug T."/>
            <person name="Zecic N."/>
            <person name="Skaare D."/>
        </authorList>
    </citation>
    <scope>NUCLEOTIDE SEQUENCE [LARGE SCALE GENOMIC DNA]</scope>
    <source>
        <strain evidence="1">Tbg-245</strain>
    </source>
</reference>
<evidence type="ECO:0000313" key="1">
    <source>
        <dbReference type="EMBL" id="MDV6162504.1"/>
    </source>
</evidence>
<sequence length="58" mass="6836">MPVVRTARDDAFNTFGCEEASRNMAQHLYFLALDGRLHDLFREQVVRQPFYGRYDVIV</sequence>
<accession>A0ABU4A2C9</accession>